<dbReference type="EMBL" id="KI546147">
    <property type="protein sequence ID" value="EST43047.1"/>
    <property type="molecule type" value="Genomic_DNA"/>
</dbReference>
<reference evidence="1 2" key="1">
    <citation type="journal article" date="2014" name="PLoS Genet.">
        <title>The Genome of Spironucleus salmonicida Highlights a Fish Pathogen Adapted to Fluctuating Environments.</title>
        <authorList>
            <person name="Xu F."/>
            <person name="Jerlstrom-Hultqvist J."/>
            <person name="Einarsson E."/>
            <person name="Astvaldsson A."/>
            <person name="Svard S.G."/>
            <person name="Andersson J.O."/>
        </authorList>
    </citation>
    <scope>NUCLEOTIDE SEQUENCE</scope>
    <source>
        <strain evidence="2">ATCC 50377</strain>
    </source>
</reference>
<protein>
    <submittedName>
        <fullName evidence="1">Uncharacterized protein</fullName>
    </submittedName>
</protein>
<reference evidence="2" key="2">
    <citation type="submission" date="2020-12" db="EMBL/GenBank/DDBJ databases">
        <title>New Spironucleus salmonicida genome in near-complete chromosomes.</title>
        <authorList>
            <person name="Xu F."/>
            <person name="Kurt Z."/>
            <person name="Jimenez-Gonzalez A."/>
            <person name="Astvaldsson A."/>
            <person name="Andersson J.O."/>
            <person name="Svard S.G."/>
        </authorList>
    </citation>
    <scope>NUCLEOTIDE SEQUENCE</scope>
    <source>
        <strain evidence="2">ATCC 50377</strain>
    </source>
</reference>
<dbReference type="EMBL" id="AUWU02000001">
    <property type="protein sequence ID" value="KAH0577020.1"/>
    <property type="molecule type" value="Genomic_DNA"/>
</dbReference>
<proteinExistence type="predicted"/>
<evidence type="ECO:0000313" key="2">
    <source>
        <dbReference type="EMBL" id="KAH0577020.1"/>
    </source>
</evidence>
<sequence>MPTNTKPPSSPSVIYRLQDDLVSKNETGRILKKQANQLQILSQKNFDCEAEILTLKNRFHSQHVETSREKARFESRISELEASNHELTRYVKDTTSQYRALAEKHRDLVGQVRAFQGVYGAVQELQRAGSDAVQHVLDIARELEYKVLRLEQKLIQ</sequence>
<organism evidence="1">
    <name type="scientific">Spironucleus salmonicida</name>
    <dbReference type="NCBI Taxonomy" id="348837"/>
    <lineage>
        <taxon>Eukaryota</taxon>
        <taxon>Metamonada</taxon>
        <taxon>Diplomonadida</taxon>
        <taxon>Hexamitidae</taxon>
        <taxon>Hexamitinae</taxon>
        <taxon>Spironucleus</taxon>
    </lineage>
</organism>
<dbReference type="AlphaFoldDB" id="V6LEX1"/>
<accession>V6LEX1</accession>
<evidence type="ECO:0000313" key="3">
    <source>
        <dbReference type="Proteomes" id="UP000018208"/>
    </source>
</evidence>
<evidence type="ECO:0000313" key="1">
    <source>
        <dbReference type="EMBL" id="EST43047.1"/>
    </source>
</evidence>
<dbReference type="VEuPathDB" id="GiardiaDB:SS50377_20368"/>
<gene>
    <name evidence="1" type="ORF">SS50377_17350</name>
    <name evidence="2" type="ORF">SS50377_20368</name>
</gene>
<dbReference type="Proteomes" id="UP000018208">
    <property type="component" value="Unassembled WGS sequence"/>
</dbReference>
<keyword evidence="3" id="KW-1185">Reference proteome</keyword>
<name>V6LEX1_9EUKA</name>